<dbReference type="SUPFAM" id="SSF117281">
    <property type="entry name" value="Kelch motif"/>
    <property type="match status" value="1"/>
</dbReference>
<evidence type="ECO:0000256" key="1">
    <source>
        <dbReference type="SAM" id="SignalP"/>
    </source>
</evidence>
<proteinExistence type="predicted"/>
<protein>
    <submittedName>
        <fullName evidence="2">Uncharacterized protein</fullName>
    </submittedName>
</protein>
<reference evidence="2 3" key="1">
    <citation type="submission" date="2015-12" db="EMBL/GenBank/DDBJ databases">
        <title>The genome of Folsomia candida.</title>
        <authorList>
            <person name="Faddeeva A."/>
            <person name="Derks M.F."/>
            <person name="Anvar Y."/>
            <person name="Smit S."/>
            <person name="Van Straalen N."/>
            <person name="Roelofs D."/>
        </authorList>
    </citation>
    <scope>NUCLEOTIDE SEQUENCE [LARGE SCALE GENOMIC DNA]</scope>
    <source>
        <strain evidence="2 3">VU population</strain>
        <tissue evidence="2">Whole body</tissue>
    </source>
</reference>
<accession>A0A226EDL0</accession>
<sequence>MSPNRFNISIISLLFLEFFTSSNAQTLTAVHLDTKLPDVASCKLPYYDGYDRIYLFDGCMYIYLMGGYDPWDDEVLGDGLYQFDTVTFENEFIPVTNLPLLTEHKSYVRAPAMVFVPSLDRIYFFGGWEVEKNLTEYPHNEIFYVDLTPLRLV</sequence>
<dbReference type="Gene3D" id="2.120.10.80">
    <property type="entry name" value="Kelch-type beta propeller"/>
    <property type="match status" value="1"/>
</dbReference>
<gene>
    <name evidence="2" type="ORF">Fcan01_08680</name>
</gene>
<feature type="signal peptide" evidence="1">
    <location>
        <begin position="1"/>
        <end position="24"/>
    </location>
</feature>
<organism evidence="2 3">
    <name type="scientific">Folsomia candida</name>
    <name type="common">Springtail</name>
    <dbReference type="NCBI Taxonomy" id="158441"/>
    <lineage>
        <taxon>Eukaryota</taxon>
        <taxon>Metazoa</taxon>
        <taxon>Ecdysozoa</taxon>
        <taxon>Arthropoda</taxon>
        <taxon>Hexapoda</taxon>
        <taxon>Collembola</taxon>
        <taxon>Entomobryomorpha</taxon>
        <taxon>Isotomoidea</taxon>
        <taxon>Isotomidae</taxon>
        <taxon>Proisotominae</taxon>
        <taxon>Folsomia</taxon>
    </lineage>
</organism>
<dbReference type="AlphaFoldDB" id="A0A226EDL0"/>
<dbReference type="Proteomes" id="UP000198287">
    <property type="component" value="Unassembled WGS sequence"/>
</dbReference>
<evidence type="ECO:0000313" key="2">
    <source>
        <dbReference type="EMBL" id="OXA55234.1"/>
    </source>
</evidence>
<dbReference type="EMBL" id="LNIX01000004">
    <property type="protein sequence ID" value="OXA55234.1"/>
    <property type="molecule type" value="Genomic_DNA"/>
</dbReference>
<name>A0A226EDL0_FOLCA</name>
<keyword evidence="1" id="KW-0732">Signal</keyword>
<feature type="chain" id="PRO_5012240259" evidence="1">
    <location>
        <begin position="25"/>
        <end position="153"/>
    </location>
</feature>
<dbReference type="InterPro" id="IPR015915">
    <property type="entry name" value="Kelch-typ_b-propeller"/>
</dbReference>
<evidence type="ECO:0000313" key="3">
    <source>
        <dbReference type="Proteomes" id="UP000198287"/>
    </source>
</evidence>
<keyword evidence="3" id="KW-1185">Reference proteome</keyword>
<comment type="caution">
    <text evidence="2">The sequence shown here is derived from an EMBL/GenBank/DDBJ whole genome shotgun (WGS) entry which is preliminary data.</text>
</comment>